<name>A0A2K5EB11_AOTNA</name>
<dbReference type="InterPro" id="IPR012347">
    <property type="entry name" value="Ferritin-like"/>
</dbReference>
<organism evidence="4 5">
    <name type="scientific">Aotus nancymaae</name>
    <name type="common">Ma's night monkey</name>
    <dbReference type="NCBI Taxonomy" id="37293"/>
    <lineage>
        <taxon>Eukaryota</taxon>
        <taxon>Metazoa</taxon>
        <taxon>Chordata</taxon>
        <taxon>Craniata</taxon>
        <taxon>Vertebrata</taxon>
        <taxon>Euteleostomi</taxon>
        <taxon>Mammalia</taxon>
        <taxon>Eutheria</taxon>
        <taxon>Euarchontoglires</taxon>
        <taxon>Primates</taxon>
        <taxon>Haplorrhini</taxon>
        <taxon>Platyrrhini</taxon>
        <taxon>Aotidae</taxon>
        <taxon>Aotus</taxon>
    </lineage>
</organism>
<dbReference type="GO" id="GO:0006879">
    <property type="term" value="P:intracellular iron ion homeostasis"/>
    <property type="evidence" value="ECO:0007669"/>
    <property type="project" value="InterPro"/>
</dbReference>
<dbReference type="GO" id="GO:0006826">
    <property type="term" value="P:iron ion transport"/>
    <property type="evidence" value="ECO:0007669"/>
    <property type="project" value="InterPro"/>
</dbReference>
<reference evidence="4" key="2">
    <citation type="submission" date="2025-09" db="UniProtKB">
        <authorList>
            <consortium name="Ensembl"/>
        </authorList>
    </citation>
    <scope>IDENTIFICATION</scope>
</reference>
<dbReference type="GeneTree" id="ENSGT00950000182841"/>
<feature type="binding site" evidence="3">
    <location>
        <position position="28"/>
    </location>
    <ligand>
        <name>Fe cation</name>
        <dbReference type="ChEBI" id="CHEBI:24875"/>
        <label>1</label>
    </ligand>
</feature>
<protein>
    <recommendedName>
        <fullName evidence="2">Ferritin heavy chain</fullName>
    </recommendedName>
</protein>
<dbReference type="GO" id="GO:0005776">
    <property type="term" value="C:autophagosome"/>
    <property type="evidence" value="ECO:0007669"/>
    <property type="project" value="UniProtKB-SubCell"/>
</dbReference>
<evidence type="ECO:0000256" key="3">
    <source>
        <dbReference type="PIRSR" id="PIRSR601519-1"/>
    </source>
</evidence>
<dbReference type="InterPro" id="IPR009078">
    <property type="entry name" value="Ferritin-like_SF"/>
</dbReference>
<dbReference type="AlphaFoldDB" id="A0A2K5EB11"/>
<dbReference type="SUPFAM" id="SSF47240">
    <property type="entry name" value="Ferritin-like"/>
    <property type="match status" value="1"/>
</dbReference>
<dbReference type="PANTHER" id="PTHR11431:SF37">
    <property type="entry name" value="FERRITIN HEAVY CHAIN"/>
    <property type="match status" value="1"/>
</dbReference>
<dbReference type="GO" id="GO:0008198">
    <property type="term" value="F:ferrous iron binding"/>
    <property type="evidence" value="ECO:0007669"/>
    <property type="project" value="TreeGrafter"/>
</dbReference>
<dbReference type="Gene3D" id="1.20.1260.10">
    <property type="match status" value="1"/>
</dbReference>
<comment type="subcellular location">
    <subcellularLocation>
        <location evidence="1">Cytoplasmic vesicle</location>
        <location evidence="1">Autophagosome</location>
    </subcellularLocation>
</comment>
<dbReference type="Proteomes" id="UP000233020">
    <property type="component" value="Unplaced"/>
</dbReference>
<keyword evidence="3" id="KW-0479">Metal-binding</keyword>
<evidence type="ECO:0000256" key="1">
    <source>
        <dbReference type="ARBA" id="ARBA00004419"/>
    </source>
</evidence>
<keyword evidence="5" id="KW-1185">Reference proteome</keyword>
<dbReference type="PANTHER" id="PTHR11431">
    <property type="entry name" value="FERRITIN"/>
    <property type="match status" value="1"/>
</dbReference>
<dbReference type="Ensembl" id="ENSANAT00000048450.1">
    <property type="protein sequence ID" value="ENSANAP00000030412.1"/>
    <property type="gene ID" value="ENSANAG00000032960.1"/>
</dbReference>
<evidence type="ECO:0000256" key="2">
    <source>
        <dbReference type="ARBA" id="ARBA00039731"/>
    </source>
</evidence>
<keyword evidence="3" id="KW-0408">Iron</keyword>
<proteinExistence type="predicted"/>
<sequence>MTTASPSQVRQNYHQDSEAAINRQINLELYASYVYLSMVLVHLIHSKQGHLVTRDRRRSPKERSCQAGACTCLMTRRNHSLSLELSFPACEMRRWVPACRLKD</sequence>
<reference evidence="4" key="1">
    <citation type="submission" date="2025-08" db="UniProtKB">
        <authorList>
            <consortium name="Ensembl"/>
        </authorList>
    </citation>
    <scope>IDENTIFICATION</scope>
</reference>
<dbReference type="GO" id="GO:0008199">
    <property type="term" value="F:ferric iron binding"/>
    <property type="evidence" value="ECO:0007669"/>
    <property type="project" value="InterPro"/>
</dbReference>
<accession>A0A2K5EB11</accession>
<dbReference type="InterPro" id="IPR001519">
    <property type="entry name" value="Ferritin"/>
</dbReference>
<evidence type="ECO:0000313" key="4">
    <source>
        <dbReference type="Ensembl" id="ENSANAP00000030412.1"/>
    </source>
</evidence>
<evidence type="ECO:0000313" key="5">
    <source>
        <dbReference type="Proteomes" id="UP000233020"/>
    </source>
</evidence>